<dbReference type="SUPFAM" id="SSF54928">
    <property type="entry name" value="RNA-binding domain, RBD"/>
    <property type="match status" value="2"/>
</dbReference>
<feature type="domain" description="RRM" evidence="5">
    <location>
        <begin position="178"/>
        <end position="251"/>
    </location>
</feature>
<evidence type="ECO:0000313" key="7">
    <source>
        <dbReference type="RefSeq" id="XP_031568505.1"/>
    </source>
</evidence>
<evidence type="ECO:0000313" key="10">
    <source>
        <dbReference type="RefSeq" id="XP_031568508.1"/>
    </source>
</evidence>
<dbReference type="Gene3D" id="3.30.70.330">
    <property type="match status" value="2"/>
</dbReference>
<feature type="region of interest" description="Disordered" evidence="4">
    <location>
        <begin position="490"/>
        <end position="523"/>
    </location>
</feature>
<feature type="compositionally biased region" description="Basic and acidic residues" evidence="4">
    <location>
        <begin position="52"/>
        <end position="75"/>
    </location>
</feature>
<proteinExistence type="predicted"/>
<dbReference type="SMART" id="SM00360">
    <property type="entry name" value="RRM"/>
    <property type="match status" value="2"/>
</dbReference>
<evidence type="ECO:0000313" key="6">
    <source>
        <dbReference type="Proteomes" id="UP000515163"/>
    </source>
</evidence>
<keyword evidence="6" id="KW-1185">Reference proteome</keyword>
<feature type="compositionally biased region" description="Polar residues" evidence="4">
    <location>
        <begin position="91"/>
        <end position="111"/>
    </location>
</feature>
<dbReference type="CDD" id="cd12244">
    <property type="entry name" value="RRM2_MSSP"/>
    <property type="match status" value="1"/>
</dbReference>
<reference evidence="7 8" key="1">
    <citation type="submission" date="2025-04" db="UniProtKB">
        <authorList>
            <consortium name="RefSeq"/>
        </authorList>
    </citation>
    <scope>IDENTIFICATION</scope>
    <source>
        <tissue evidence="7 8">Tentacle</tissue>
    </source>
</reference>
<dbReference type="Proteomes" id="UP000515163">
    <property type="component" value="Unplaced"/>
</dbReference>
<evidence type="ECO:0000313" key="8">
    <source>
        <dbReference type="RefSeq" id="XP_031568506.1"/>
    </source>
</evidence>
<feature type="region of interest" description="Disordered" evidence="4">
    <location>
        <begin position="336"/>
        <end position="356"/>
    </location>
</feature>
<feature type="compositionally biased region" description="Low complexity" evidence="4">
    <location>
        <begin position="150"/>
        <end position="160"/>
    </location>
</feature>
<evidence type="ECO:0000256" key="1">
    <source>
        <dbReference type="ARBA" id="ARBA00022737"/>
    </source>
</evidence>
<dbReference type="OrthoDB" id="271725at2759"/>
<dbReference type="RefSeq" id="XP_031568508.1">
    <property type="nucleotide sequence ID" value="XM_031712648.1"/>
</dbReference>
<dbReference type="RefSeq" id="XP_031568507.1">
    <property type="nucleotide sequence ID" value="XM_031712647.1"/>
</dbReference>
<feature type="domain" description="RRM" evidence="5">
    <location>
        <begin position="257"/>
        <end position="336"/>
    </location>
</feature>
<name>A0A6P8IN91_ACTTE</name>
<organism evidence="6 8">
    <name type="scientific">Actinia tenebrosa</name>
    <name type="common">Australian red waratah sea anemone</name>
    <dbReference type="NCBI Taxonomy" id="6105"/>
    <lineage>
        <taxon>Eukaryota</taxon>
        <taxon>Metazoa</taxon>
        <taxon>Cnidaria</taxon>
        <taxon>Anthozoa</taxon>
        <taxon>Hexacorallia</taxon>
        <taxon>Actiniaria</taxon>
        <taxon>Actiniidae</taxon>
        <taxon>Actinia</taxon>
    </lineage>
</organism>
<dbReference type="CDD" id="cd12243">
    <property type="entry name" value="RRM1_MSSP"/>
    <property type="match status" value="1"/>
</dbReference>
<dbReference type="InterPro" id="IPR012677">
    <property type="entry name" value="Nucleotide-bd_a/b_plait_sf"/>
</dbReference>
<dbReference type="InterPro" id="IPR035979">
    <property type="entry name" value="RBD_domain_sf"/>
</dbReference>
<feature type="region of interest" description="Disordered" evidence="4">
    <location>
        <begin position="1"/>
        <end position="111"/>
    </location>
</feature>
<dbReference type="FunFam" id="3.30.70.330:FF:000169">
    <property type="entry name" value="protein alan shepard isoform X4"/>
    <property type="match status" value="1"/>
</dbReference>
<dbReference type="GO" id="GO:1990904">
    <property type="term" value="C:ribonucleoprotein complex"/>
    <property type="evidence" value="ECO:0007669"/>
    <property type="project" value="InterPro"/>
</dbReference>
<feature type="compositionally biased region" description="Basic and acidic residues" evidence="4">
    <location>
        <begin position="161"/>
        <end position="173"/>
    </location>
</feature>
<accession>A0A6P8IN91</accession>
<feature type="compositionally biased region" description="Polar residues" evidence="4">
    <location>
        <begin position="1"/>
        <end position="18"/>
    </location>
</feature>
<keyword evidence="1" id="KW-0677">Repeat</keyword>
<evidence type="ECO:0000259" key="5">
    <source>
        <dbReference type="PROSITE" id="PS50102"/>
    </source>
</evidence>
<dbReference type="Pfam" id="PF00076">
    <property type="entry name" value="RRM_1"/>
    <property type="match status" value="2"/>
</dbReference>
<dbReference type="RefSeq" id="XP_031568505.1">
    <property type="nucleotide sequence ID" value="XM_031712645.1"/>
</dbReference>
<evidence type="ECO:0000313" key="9">
    <source>
        <dbReference type="RefSeq" id="XP_031568507.1"/>
    </source>
</evidence>
<evidence type="ECO:0000313" key="11">
    <source>
        <dbReference type="RefSeq" id="XP_031568509.1"/>
    </source>
</evidence>
<dbReference type="RefSeq" id="XP_031568509.1">
    <property type="nucleotide sequence ID" value="XM_031712649.1"/>
</dbReference>
<dbReference type="PROSITE" id="PS50102">
    <property type="entry name" value="RRM"/>
    <property type="match status" value="2"/>
</dbReference>
<protein>
    <submittedName>
        <fullName evidence="7 8">RNA-binding motif, single-stranded-interacting protein 1-like isoform X1</fullName>
    </submittedName>
</protein>
<dbReference type="GO" id="GO:0003723">
    <property type="term" value="F:RNA binding"/>
    <property type="evidence" value="ECO:0007669"/>
    <property type="project" value="UniProtKB-UniRule"/>
</dbReference>
<dbReference type="KEGG" id="aten:116303160"/>
<gene>
    <name evidence="7 8 9 10 11" type="primary">LOC116303160</name>
</gene>
<evidence type="ECO:0000256" key="2">
    <source>
        <dbReference type="ARBA" id="ARBA00022884"/>
    </source>
</evidence>
<sequence length="546" mass="60090">MNDSQNTSRSPTMTTDRAANQDRPQAKEKDTQRSPASDEVGGRQCGTPDGGRPTEDVSDIDNKIKNLQDKDDKKQAQARQQQNKRKLPSNIPRQTKSPVYSSRIKPQNPGTVWPTSYPPAWHFGFRAPQFHAPAPMYPGYHQTNAYSVQPSNSPGLSSRSSSDRGDSLQDGEEKLSKTNLYIRGLKANTTDEDLVRLCHKYGTIISTKAILDKDTNLCKGYGFVDFESPAAAQKAVAALVNRGIQAQMAKQQEQDPTNLYIQNLPPHYDEAMLENMFSKYGKVISTRILRDKDTNSKGVGFARMESSEKCELVIRDFNKKSLPGSLQELVVKFADGGPKKRQPDQAWPRSQQESGLQVTGYDPVVLQNGSNTRVITSHGAAIPSQTAYVQGVPVAAYQLPTGGGWVTPQHYLQMQTQMPHSQLAVSPGTLDHNVSAVHQSALANQMNQMHISGSQYVTSPVHGSFPQSSWQVVQHSAGQGHPHQHYVGMEDPTMISSGVSDPGPPLSPQAAAGVHQQMQEQALDEQRMAAYPAAYQQRWQLDPAPR</sequence>
<dbReference type="InterPro" id="IPR002343">
    <property type="entry name" value="Hud_Sxl_RNA"/>
</dbReference>
<dbReference type="GeneID" id="116303160"/>
<feature type="region of interest" description="Disordered" evidence="4">
    <location>
        <begin position="143"/>
        <end position="173"/>
    </location>
</feature>
<dbReference type="PRINTS" id="PR00961">
    <property type="entry name" value="HUDSXLRNA"/>
</dbReference>
<evidence type="ECO:0000256" key="3">
    <source>
        <dbReference type="PROSITE-ProRule" id="PRU00176"/>
    </source>
</evidence>
<dbReference type="FunFam" id="3.30.70.330:FF:000012">
    <property type="entry name" value="RNA-binding motif, single-stranded-interacting protein 3 isoform 1"/>
    <property type="match status" value="1"/>
</dbReference>
<dbReference type="RefSeq" id="XP_031568506.1">
    <property type="nucleotide sequence ID" value="XM_031712646.1"/>
</dbReference>
<evidence type="ECO:0000256" key="4">
    <source>
        <dbReference type="SAM" id="MobiDB-lite"/>
    </source>
</evidence>
<dbReference type="AlphaFoldDB" id="A0A6P8IN91"/>
<dbReference type="PANTHER" id="PTHR24012">
    <property type="entry name" value="RNA BINDING PROTEIN"/>
    <property type="match status" value="1"/>
</dbReference>
<dbReference type="InterPro" id="IPR000504">
    <property type="entry name" value="RRM_dom"/>
</dbReference>
<keyword evidence="2 3" id="KW-0694">RNA-binding</keyword>